<proteinExistence type="predicted"/>
<evidence type="ECO:0000313" key="2">
    <source>
        <dbReference type="Proteomes" id="UP000035763"/>
    </source>
</evidence>
<dbReference type="RefSeq" id="WP_048699512.1">
    <property type="nucleotide sequence ID" value="NZ_HG764815.1"/>
</dbReference>
<name>W6JYZ8_9MICO</name>
<gene>
    <name evidence="1" type="ORF">BN11_3570003</name>
</gene>
<organism evidence="1 2">
    <name type="scientific">Nostocoides australiense Ben110</name>
    <dbReference type="NCBI Taxonomy" id="1193182"/>
    <lineage>
        <taxon>Bacteria</taxon>
        <taxon>Bacillati</taxon>
        <taxon>Actinomycetota</taxon>
        <taxon>Actinomycetes</taxon>
        <taxon>Micrococcales</taxon>
        <taxon>Intrasporangiaceae</taxon>
        <taxon>Nostocoides</taxon>
    </lineage>
</organism>
<protein>
    <submittedName>
        <fullName evidence="1">Uncharacterized protein</fullName>
    </submittedName>
</protein>
<dbReference type="STRING" id="1193182.BN11_3570003"/>
<comment type="caution">
    <text evidence="1">The sequence shown here is derived from an EMBL/GenBank/DDBJ whole genome shotgun (WGS) entry which is preliminary data.</text>
</comment>
<keyword evidence="2" id="KW-1185">Reference proteome</keyword>
<evidence type="ECO:0000313" key="1">
    <source>
        <dbReference type="EMBL" id="CCH73951.1"/>
    </source>
</evidence>
<reference evidence="1 2" key="1">
    <citation type="journal article" date="2013" name="ISME J.">
        <title>A metabolic model for members of the genus Tetrasphaera involved in enhanced biological phosphorus removal.</title>
        <authorList>
            <person name="Kristiansen R."/>
            <person name="Nguyen H.T.T."/>
            <person name="Saunders A.M."/>
            <person name="Nielsen J.L."/>
            <person name="Wimmer R."/>
            <person name="Le V.Q."/>
            <person name="McIlroy S.J."/>
            <person name="Petrovski S."/>
            <person name="Seviour R.J."/>
            <person name="Calteau A."/>
            <person name="Nielsen K.L."/>
            <person name="Nielsen P.H."/>
        </authorList>
    </citation>
    <scope>NUCLEOTIDE SEQUENCE [LARGE SCALE GENOMIC DNA]</scope>
    <source>
        <strain evidence="1 2">Ben110</strain>
    </source>
</reference>
<sequence length="62" mass="6704">MTENDIRGVAGLCGTCAHALIRPTNKGTVYLRCALAATDERFARYPRLPVHECPGFTRPGSA</sequence>
<accession>W6JYZ8</accession>
<dbReference type="AlphaFoldDB" id="W6JYZ8"/>
<dbReference type="EMBL" id="CAJA01000287">
    <property type="protein sequence ID" value="CCH73951.1"/>
    <property type="molecule type" value="Genomic_DNA"/>
</dbReference>
<dbReference type="Proteomes" id="UP000035763">
    <property type="component" value="Unassembled WGS sequence"/>
</dbReference>
<dbReference type="OrthoDB" id="3854842at2"/>